<reference evidence="3" key="1">
    <citation type="submission" date="2016-05" db="EMBL/GenBank/DDBJ databases">
        <title>Comparative genomics of biotechnologically important yeasts.</title>
        <authorList>
            <consortium name="DOE Joint Genome Institute"/>
            <person name="Riley R."/>
            <person name="Haridas S."/>
            <person name="Wolfe K.H."/>
            <person name="Lopes M.R."/>
            <person name="Hittinger C.T."/>
            <person name="Goker M."/>
            <person name="Salamov A."/>
            <person name="Wisecaver J."/>
            <person name="Long T.M."/>
            <person name="Aerts A.L."/>
            <person name="Barry K."/>
            <person name="Choi C."/>
            <person name="Clum A."/>
            <person name="Coughlan A.Y."/>
            <person name="Deshpande S."/>
            <person name="Douglass A.P."/>
            <person name="Hanson S.J."/>
            <person name="Klenk H.-P."/>
            <person name="Labutti K."/>
            <person name="Lapidus A."/>
            <person name="Lindquist E."/>
            <person name="Lipzen A."/>
            <person name="Meier-Kolthoff J.P."/>
            <person name="Ohm R.A."/>
            <person name="Otillar R.P."/>
            <person name="Pangilinan J."/>
            <person name="Peng Y."/>
            <person name="Rokas A."/>
            <person name="Rosa C.A."/>
            <person name="Scheuner C."/>
            <person name="Sibirny A.A."/>
            <person name="Slot J.C."/>
            <person name="Stielow J.B."/>
            <person name="Sun H."/>
            <person name="Kurtzman C.P."/>
            <person name="Blackwell M."/>
            <person name="Grigoriev I.V."/>
            <person name="Jeffries T.W."/>
        </authorList>
    </citation>
    <scope>NUCLEOTIDE SEQUENCE [LARGE SCALE GENOMIC DNA]</scope>
    <source>
        <strain evidence="3">DSM 1968</strain>
    </source>
</reference>
<evidence type="ECO:0000256" key="1">
    <source>
        <dbReference type="SAM" id="Phobius"/>
    </source>
</evidence>
<accession>A0A1D2VER6</accession>
<organism evidence="2 3">
    <name type="scientific">Ascoidea rubescens DSM 1968</name>
    <dbReference type="NCBI Taxonomy" id="1344418"/>
    <lineage>
        <taxon>Eukaryota</taxon>
        <taxon>Fungi</taxon>
        <taxon>Dikarya</taxon>
        <taxon>Ascomycota</taxon>
        <taxon>Saccharomycotina</taxon>
        <taxon>Saccharomycetes</taxon>
        <taxon>Ascoideaceae</taxon>
        <taxon>Ascoidea</taxon>
    </lineage>
</organism>
<keyword evidence="1" id="KW-1133">Transmembrane helix</keyword>
<dbReference type="GeneID" id="30962990"/>
<proteinExistence type="predicted"/>
<gene>
    <name evidence="2" type="ORF">ASCRUDRAFT_155995</name>
</gene>
<feature type="transmembrane region" description="Helical" evidence="1">
    <location>
        <begin position="26"/>
        <end position="44"/>
    </location>
</feature>
<name>A0A1D2VER6_9ASCO</name>
<keyword evidence="3" id="KW-1185">Reference proteome</keyword>
<evidence type="ECO:0000313" key="2">
    <source>
        <dbReference type="EMBL" id="ODV60072.1"/>
    </source>
</evidence>
<dbReference type="AlphaFoldDB" id="A0A1D2VER6"/>
<dbReference type="RefSeq" id="XP_020046379.1">
    <property type="nucleotide sequence ID" value="XM_020189354.1"/>
</dbReference>
<dbReference type="InParanoid" id="A0A1D2VER6"/>
<sequence>MLLKTDYLVLLVQKSSRSDQLMDRPLLLRNIYCTICIFLLWDFFDTFDDHRRSIKVG</sequence>
<dbReference type="EMBL" id="KV454483">
    <property type="protein sequence ID" value="ODV60072.1"/>
    <property type="molecule type" value="Genomic_DNA"/>
</dbReference>
<keyword evidence="1" id="KW-0812">Transmembrane</keyword>
<keyword evidence="1" id="KW-0472">Membrane</keyword>
<protein>
    <submittedName>
        <fullName evidence="2">Uncharacterized protein</fullName>
    </submittedName>
</protein>
<evidence type="ECO:0000313" key="3">
    <source>
        <dbReference type="Proteomes" id="UP000095038"/>
    </source>
</evidence>
<dbReference type="Proteomes" id="UP000095038">
    <property type="component" value="Unassembled WGS sequence"/>
</dbReference>